<dbReference type="KEGG" id="cgc:Cyagr_0642"/>
<sequence>MLGTRRPAAVNSEPSSFQQAFERLLARAPGPVFPRARALYLQKYPLEGEATGEFRTFLLEEEIQESPAGALRIRALALAIVAWGQPRFDAAAAAAYLERRWGLHPSDLQVVEGANWFRDSGAYGRFGTPAVYERVAPTSLLSSSADPAPPAADPGSAG</sequence>
<dbReference type="HOGENOM" id="CLU_140891_0_0_3"/>
<dbReference type="eggNOG" id="ENOG502ZDWJ">
    <property type="taxonomic scope" value="Bacteria"/>
</dbReference>
<name>K9P380_CYAGP</name>
<dbReference type="EMBL" id="CP003495">
    <property type="protein sequence ID" value="AFY27832.1"/>
    <property type="molecule type" value="Genomic_DNA"/>
</dbReference>
<evidence type="ECO:0000313" key="1">
    <source>
        <dbReference type="EMBL" id="AFY27832.1"/>
    </source>
</evidence>
<dbReference type="AlphaFoldDB" id="K9P380"/>
<proteinExistence type="predicted"/>
<evidence type="ECO:0000313" key="2">
    <source>
        <dbReference type="Proteomes" id="UP000010388"/>
    </source>
</evidence>
<protein>
    <submittedName>
        <fullName evidence="1">Uncharacterized protein</fullName>
    </submittedName>
</protein>
<organism evidence="1 2">
    <name type="scientific">Cyanobium gracile (strain ATCC 27147 / PCC 6307)</name>
    <dbReference type="NCBI Taxonomy" id="292564"/>
    <lineage>
        <taxon>Bacteria</taxon>
        <taxon>Bacillati</taxon>
        <taxon>Cyanobacteriota</taxon>
        <taxon>Cyanophyceae</taxon>
        <taxon>Synechococcales</taxon>
        <taxon>Prochlorococcaceae</taxon>
        <taxon>Cyanobium</taxon>
    </lineage>
</organism>
<gene>
    <name evidence="1" type="ordered locus">Cyagr_0642</name>
</gene>
<reference evidence="2" key="1">
    <citation type="journal article" date="2013" name="Proc. Natl. Acad. Sci. U.S.A.">
        <title>Improving the coverage of the cyanobacterial phylum using diversity-driven genome sequencing.</title>
        <authorList>
            <person name="Shih P.M."/>
            <person name="Wu D."/>
            <person name="Latifi A."/>
            <person name="Axen S.D."/>
            <person name="Fewer D.P."/>
            <person name="Talla E."/>
            <person name="Calteau A."/>
            <person name="Cai F."/>
            <person name="Tandeau de Marsac N."/>
            <person name="Rippka R."/>
            <person name="Herdman M."/>
            <person name="Sivonen K."/>
            <person name="Coursin T."/>
            <person name="Laurent T."/>
            <person name="Goodwin L."/>
            <person name="Nolan M."/>
            <person name="Davenport K.W."/>
            <person name="Han C.S."/>
            <person name="Rubin E.M."/>
            <person name="Eisen J.A."/>
            <person name="Woyke T."/>
            <person name="Gugger M."/>
            <person name="Kerfeld C.A."/>
        </authorList>
    </citation>
    <scope>NUCLEOTIDE SEQUENCE [LARGE SCALE GENOMIC DNA]</scope>
    <source>
        <strain evidence="2">ATCC 27147 / PCC 6307</strain>
    </source>
</reference>
<accession>K9P380</accession>
<dbReference type="Proteomes" id="UP000010388">
    <property type="component" value="Chromosome"/>
</dbReference>